<dbReference type="Proteomes" id="UP000601435">
    <property type="component" value="Unassembled WGS sequence"/>
</dbReference>
<feature type="region of interest" description="Disordered" evidence="1">
    <location>
        <begin position="214"/>
        <end position="288"/>
    </location>
</feature>
<protein>
    <submittedName>
        <fullName evidence="2">Uncharacterized protein</fullName>
    </submittedName>
</protein>
<keyword evidence="3" id="KW-1185">Reference proteome</keyword>
<evidence type="ECO:0000313" key="3">
    <source>
        <dbReference type="Proteomes" id="UP000601435"/>
    </source>
</evidence>
<accession>A0A812RIH0</accession>
<organism evidence="2 3">
    <name type="scientific">Symbiodinium necroappetens</name>
    <dbReference type="NCBI Taxonomy" id="1628268"/>
    <lineage>
        <taxon>Eukaryota</taxon>
        <taxon>Sar</taxon>
        <taxon>Alveolata</taxon>
        <taxon>Dinophyceae</taxon>
        <taxon>Suessiales</taxon>
        <taxon>Symbiodiniaceae</taxon>
        <taxon>Symbiodinium</taxon>
    </lineage>
</organism>
<sequence>MVPPGVPCPGHVRATVLARPDGALRRVAGDLEKVHAFCHERGIQVCAGSIFDELLTRDALLSRVVRLLCARSKQLFILFYAGHGRPGTGDWILEDEDVTLQDILDLWEASSGVDRPSNASLLIISDACYSGEWVKAAGFLAPARVVVQASCGAPERALDGVFISLWLLVQRREVALAYALRHLESLARHPCVYGGEQVCLPELGSGWWPPLLLELPQPTGPPEATGLHSASTSSRSASRRATSRRNSASRFATSDHMRVRNRVAMRRQRASASAGISPDADGGGYCPHEGGNQLPPTACCPNGMEPTQLVQQLEAAQQDYRSPVVPQLLHEACMAAAEEALKEALCVAGMHHALAGLLFVCQRQELAPLAQAALCSLWNLASPLKLRSEVAQGSVAHALRDTVDHLGIVPDVLEWSARVAWLLAEEPSTSELLTACSIPEAPRWSAQLHV</sequence>
<evidence type="ECO:0000256" key="1">
    <source>
        <dbReference type="SAM" id="MobiDB-lite"/>
    </source>
</evidence>
<reference evidence="2" key="1">
    <citation type="submission" date="2021-02" db="EMBL/GenBank/DDBJ databases">
        <authorList>
            <person name="Dougan E. K."/>
            <person name="Rhodes N."/>
            <person name="Thang M."/>
            <person name="Chan C."/>
        </authorList>
    </citation>
    <scope>NUCLEOTIDE SEQUENCE</scope>
</reference>
<dbReference type="Gene3D" id="3.40.50.1460">
    <property type="match status" value="1"/>
</dbReference>
<gene>
    <name evidence="2" type="ORF">SNEC2469_LOCUS12194</name>
</gene>
<feature type="compositionally biased region" description="Basic residues" evidence="1">
    <location>
        <begin position="259"/>
        <end position="269"/>
    </location>
</feature>
<comment type="caution">
    <text evidence="2">The sequence shown here is derived from an EMBL/GenBank/DDBJ whole genome shotgun (WGS) entry which is preliminary data.</text>
</comment>
<dbReference type="OrthoDB" id="425824at2759"/>
<proteinExistence type="predicted"/>
<dbReference type="EMBL" id="CAJNJA010019342">
    <property type="protein sequence ID" value="CAE7443602.1"/>
    <property type="molecule type" value="Genomic_DNA"/>
</dbReference>
<dbReference type="AlphaFoldDB" id="A0A812RIH0"/>
<evidence type="ECO:0000313" key="2">
    <source>
        <dbReference type="EMBL" id="CAE7443602.1"/>
    </source>
</evidence>
<name>A0A812RIH0_9DINO</name>